<keyword evidence="6" id="KW-0808">Transferase</keyword>
<dbReference type="InterPro" id="IPR005467">
    <property type="entry name" value="His_kinase_dom"/>
</dbReference>
<dbReference type="CDD" id="cd06225">
    <property type="entry name" value="HAMP"/>
    <property type="match status" value="1"/>
</dbReference>
<keyword evidence="13 14" id="KW-0472">Membrane</keyword>
<evidence type="ECO:0000256" key="2">
    <source>
        <dbReference type="ARBA" id="ARBA00004651"/>
    </source>
</evidence>
<dbReference type="SMART" id="SM00304">
    <property type="entry name" value="HAMP"/>
    <property type="match status" value="1"/>
</dbReference>
<keyword evidence="8" id="KW-0547">Nucleotide-binding</keyword>
<dbReference type="Pfam" id="PF02518">
    <property type="entry name" value="HATPase_c"/>
    <property type="match status" value="1"/>
</dbReference>
<dbReference type="GO" id="GO:0005886">
    <property type="term" value="C:plasma membrane"/>
    <property type="evidence" value="ECO:0007669"/>
    <property type="project" value="UniProtKB-SubCell"/>
</dbReference>
<evidence type="ECO:0000313" key="18">
    <source>
        <dbReference type="Proteomes" id="UP000183190"/>
    </source>
</evidence>
<evidence type="ECO:0000256" key="14">
    <source>
        <dbReference type="SAM" id="Phobius"/>
    </source>
</evidence>
<feature type="transmembrane region" description="Helical" evidence="14">
    <location>
        <begin position="167"/>
        <end position="190"/>
    </location>
</feature>
<evidence type="ECO:0000259" key="15">
    <source>
        <dbReference type="PROSITE" id="PS50109"/>
    </source>
</evidence>
<proteinExistence type="predicted"/>
<evidence type="ECO:0000256" key="6">
    <source>
        <dbReference type="ARBA" id="ARBA00022679"/>
    </source>
</evidence>
<dbReference type="RefSeq" id="WP_074715983.1">
    <property type="nucleotide sequence ID" value="NZ_FNWV01000004.1"/>
</dbReference>
<keyword evidence="11 14" id="KW-1133">Transmembrane helix</keyword>
<sequence length="467" mass="51031">MAKKSITKRWIFNNLGVVVLALLVIEMAIVYAIQNYFYSSAKQYIVSKLNAVTSILSMHSQDSSTNFSSEMRNMLETFNEKDKIELMAVNSKGRVVLTSSGFSPDADDVMPDYVKAMESGEGSHVYKIGGGEKVLAVSQSISSMSSEYSAVRMVTSLTDIDNTIKNYTAAVTVVCITIILIIVITGLYFAGSIVRPIRQISGIARKYAMGDFTTRIDNDSDDEIGDLCTAINNMADELSTAEAMKNEFISSVSHELRTPLTAIKGWAETLMIDGGGSPDTMKKGVKVIVNETERLSQMVEELLDFSRMQNGHFTLQNANMDILAELGDAVLIYSDKARREDKKIIYDEPEMLPFVFGDKNRIRQVFINVIDNAVKYSSAGDTVTIKAYESGDSVIVSVADTGLGIKQSDLAKVKTKFYKANHTRRGSGIGLAVADEIISMHGGKLDIDSEGEGKGTKVTISLPAVKP</sequence>
<dbReference type="Gene3D" id="6.10.340.10">
    <property type="match status" value="1"/>
</dbReference>
<dbReference type="FunFam" id="1.10.287.130:FF:000001">
    <property type="entry name" value="Two-component sensor histidine kinase"/>
    <property type="match status" value="1"/>
</dbReference>
<dbReference type="GO" id="GO:0000155">
    <property type="term" value="F:phosphorelay sensor kinase activity"/>
    <property type="evidence" value="ECO:0007669"/>
    <property type="project" value="InterPro"/>
</dbReference>
<dbReference type="AlphaFoldDB" id="A0A1H6J8M5"/>
<dbReference type="PANTHER" id="PTHR45528">
    <property type="entry name" value="SENSOR HISTIDINE KINASE CPXA"/>
    <property type="match status" value="1"/>
</dbReference>
<dbReference type="InterPro" id="IPR036097">
    <property type="entry name" value="HisK_dim/P_sf"/>
</dbReference>
<dbReference type="CDD" id="cd00075">
    <property type="entry name" value="HATPase"/>
    <property type="match status" value="1"/>
</dbReference>
<evidence type="ECO:0000256" key="3">
    <source>
        <dbReference type="ARBA" id="ARBA00012438"/>
    </source>
</evidence>
<dbReference type="PROSITE" id="PS50109">
    <property type="entry name" value="HIS_KIN"/>
    <property type="match status" value="1"/>
</dbReference>
<dbReference type="InterPro" id="IPR036890">
    <property type="entry name" value="HATPase_C_sf"/>
</dbReference>
<dbReference type="SUPFAM" id="SSF158472">
    <property type="entry name" value="HAMP domain-like"/>
    <property type="match status" value="1"/>
</dbReference>
<dbReference type="Gene3D" id="1.10.287.130">
    <property type="match status" value="1"/>
</dbReference>
<dbReference type="SUPFAM" id="SSF55874">
    <property type="entry name" value="ATPase domain of HSP90 chaperone/DNA topoisomerase II/histidine kinase"/>
    <property type="match status" value="1"/>
</dbReference>
<dbReference type="Gene3D" id="3.30.565.10">
    <property type="entry name" value="Histidine kinase-like ATPase, C-terminal domain"/>
    <property type="match status" value="1"/>
</dbReference>
<evidence type="ECO:0000313" key="17">
    <source>
        <dbReference type="EMBL" id="SEH56733.1"/>
    </source>
</evidence>
<keyword evidence="12" id="KW-0902">Two-component regulatory system</keyword>
<dbReference type="InterPro" id="IPR003661">
    <property type="entry name" value="HisK_dim/P_dom"/>
</dbReference>
<organism evidence="17 18">
    <name type="scientific">Ruminococcus flavefaciens</name>
    <dbReference type="NCBI Taxonomy" id="1265"/>
    <lineage>
        <taxon>Bacteria</taxon>
        <taxon>Bacillati</taxon>
        <taxon>Bacillota</taxon>
        <taxon>Clostridia</taxon>
        <taxon>Eubacteriales</taxon>
        <taxon>Oscillospiraceae</taxon>
        <taxon>Ruminococcus</taxon>
    </lineage>
</organism>
<dbReference type="GO" id="GO:0005524">
    <property type="term" value="F:ATP binding"/>
    <property type="evidence" value="ECO:0007669"/>
    <property type="project" value="UniProtKB-KW"/>
</dbReference>
<evidence type="ECO:0000256" key="11">
    <source>
        <dbReference type="ARBA" id="ARBA00022989"/>
    </source>
</evidence>
<dbReference type="PANTHER" id="PTHR45528:SF1">
    <property type="entry name" value="SENSOR HISTIDINE KINASE CPXA"/>
    <property type="match status" value="1"/>
</dbReference>
<dbReference type="SMART" id="SM00387">
    <property type="entry name" value="HATPase_c"/>
    <property type="match status" value="1"/>
</dbReference>
<evidence type="ECO:0000259" key="16">
    <source>
        <dbReference type="PROSITE" id="PS50885"/>
    </source>
</evidence>
<keyword evidence="9 17" id="KW-0418">Kinase</keyword>
<keyword evidence="4" id="KW-1003">Cell membrane</keyword>
<dbReference type="Pfam" id="PF00512">
    <property type="entry name" value="HisKA"/>
    <property type="match status" value="1"/>
</dbReference>
<evidence type="ECO:0000256" key="7">
    <source>
        <dbReference type="ARBA" id="ARBA00022692"/>
    </source>
</evidence>
<dbReference type="InterPro" id="IPR050398">
    <property type="entry name" value="HssS/ArlS-like"/>
</dbReference>
<keyword evidence="7 14" id="KW-0812">Transmembrane</keyword>
<evidence type="ECO:0000256" key="4">
    <source>
        <dbReference type="ARBA" id="ARBA00022475"/>
    </source>
</evidence>
<accession>A0A1H6J8M5</accession>
<gene>
    <name evidence="17" type="ORF">SAMN02910265_01510</name>
</gene>
<evidence type="ECO:0000256" key="13">
    <source>
        <dbReference type="ARBA" id="ARBA00023136"/>
    </source>
</evidence>
<dbReference type="PROSITE" id="PS50885">
    <property type="entry name" value="HAMP"/>
    <property type="match status" value="1"/>
</dbReference>
<dbReference type="OrthoDB" id="2359336at2"/>
<name>A0A1H6J8M5_RUMFL</name>
<feature type="domain" description="Histidine kinase" evidence="15">
    <location>
        <begin position="251"/>
        <end position="466"/>
    </location>
</feature>
<comment type="catalytic activity">
    <reaction evidence="1">
        <text>ATP + protein L-histidine = ADP + protein N-phospho-L-histidine.</text>
        <dbReference type="EC" id="2.7.13.3"/>
    </reaction>
</comment>
<evidence type="ECO:0000256" key="10">
    <source>
        <dbReference type="ARBA" id="ARBA00022840"/>
    </source>
</evidence>
<dbReference type="PRINTS" id="PR00344">
    <property type="entry name" value="BCTRLSENSOR"/>
</dbReference>
<keyword evidence="5" id="KW-0597">Phosphoprotein</keyword>
<dbReference type="EMBL" id="FNWV01000004">
    <property type="protein sequence ID" value="SEH56733.1"/>
    <property type="molecule type" value="Genomic_DNA"/>
</dbReference>
<dbReference type="SMART" id="SM00388">
    <property type="entry name" value="HisKA"/>
    <property type="match status" value="1"/>
</dbReference>
<protein>
    <recommendedName>
        <fullName evidence="3">histidine kinase</fullName>
        <ecNumber evidence="3">2.7.13.3</ecNumber>
    </recommendedName>
</protein>
<feature type="domain" description="HAMP" evidence="16">
    <location>
        <begin position="191"/>
        <end position="243"/>
    </location>
</feature>
<evidence type="ECO:0000256" key="12">
    <source>
        <dbReference type="ARBA" id="ARBA00023012"/>
    </source>
</evidence>
<dbReference type="InterPro" id="IPR003594">
    <property type="entry name" value="HATPase_dom"/>
</dbReference>
<dbReference type="Pfam" id="PF00672">
    <property type="entry name" value="HAMP"/>
    <property type="match status" value="1"/>
</dbReference>
<evidence type="ECO:0000256" key="5">
    <source>
        <dbReference type="ARBA" id="ARBA00022553"/>
    </source>
</evidence>
<dbReference type="InterPro" id="IPR004358">
    <property type="entry name" value="Sig_transdc_His_kin-like_C"/>
</dbReference>
<dbReference type="SUPFAM" id="SSF47384">
    <property type="entry name" value="Homodimeric domain of signal transducing histidine kinase"/>
    <property type="match status" value="1"/>
</dbReference>
<dbReference type="CDD" id="cd00082">
    <property type="entry name" value="HisKA"/>
    <property type="match status" value="1"/>
</dbReference>
<dbReference type="Proteomes" id="UP000183190">
    <property type="component" value="Unassembled WGS sequence"/>
</dbReference>
<evidence type="ECO:0000256" key="8">
    <source>
        <dbReference type="ARBA" id="ARBA00022741"/>
    </source>
</evidence>
<reference evidence="17 18" key="1">
    <citation type="submission" date="2016-10" db="EMBL/GenBank/DDBJ databases">
        <authorList>
            <person name="de Groot N.N."/>
        </authorList>
    </citation>
    <scope>NUCLEOTIDE SEQUENCE [LARGE SCALE GENOMIC DNA]</scope>
    <source>
        <strain evidence="17 18">YAD2003</strain>
    </source>
</reference>
<dbReference type="InterPro" id="IPR003660">
    <property type="entry name" value="HAMP_dom"/>
</dbReference>
<comment type="subcellular location">
    <subcellularLocation>
        <location evidence="2">Cell membrane</location>
        <topology evidence="2">Multi-pass membrane protein</topology>
    </subcellularLocation>
</comment>
<dbReference type="EC" id="2.7.13.3" evidence="3"/>
<keyword evidence="10" id="KW-0067">ATP-binding</keyword>
<evidence type="ECO:0000256" key="1">
    <source>
        <dbReference type="ARBA" id="ARBA00000085"/>
    </source>
</evidence>
<evidence type="ECO:0000256" key="9">
    <source>
        <dbReference type="ARBA" id="ARBA00022777"/>
    </source>
</evidence>